<accession>A0A2H0XAF6</accession>
<comment type="caution">
    <text evidence="1">The sequence shown here is derived from an EMBL/GenBank/DDBJ whole genome shotgun (WGS) entry which is preliminary data.</text>
</comment>
<organism evidence="1 2">
    <name type="scientific">candidate division WWE3 bacterium CG08_land_8_20_14_0_20_41_15</name>
    <dbReference type="NCBI Taxonomy" id="1975086"/>
    <lineage>
        <taxon>Bacteria</taxon>
        <taxon>Katanobacteria</taxon>
    </lineage>
</organism>
<dbReference type="EMBL" id="PEYV01000003">
    <property type="protein sequence ID" value="PIS21917.1"/>
    <property type="molecule type" value="Genomic_DNA"/>
</dbReference>
<dbReference type="AlphaFoldDB" id="A0A2H0XAF6"/>
<proteinExistence type="predicted"/>
<reference evidence="2" key="1">
    <citation type="submission" date="2017-09" db="EMBL/GenBank/DDBJ databases">
        <title>Depth-based differentiation of microbial function through sediment-hosted aquifers and enrichment of novel symbionts in the deep terrestrial subsurface.</title>
        <authorList>
            <person name="Probst A.J."/>
            <person name="Ladd B."/>
            <person name="Jarett J.K."/>
            <person name="Geller-Mcgrath D.E."/>
            <person name="Sieber C.M.K."/>
            <person name="Emerson J.B."/>
            <person name="Anantharaman K."/>
            <person name="Thomas B.C."/>
            <person name="Malmstrom R."/>
            <person name="Stieglmeier M."/>
            <person name="Klingl A."/>
            <person name="Woyke T."/>
            <person name="Ryan C.M."/>
            <person name="Banfield J.F."/>
        </authorList>
    </citation>
    <scope>NUCLEOTIDE SEQUENCE [LARGE SCALE GENOMIC DNA]</scope>
</reference>
<name>A0A2H0XAF6_UNCKA</name>
<protein>
    <recommendedName>
        <fullName evidence="3">Cohesin domain-containing protein</fullName>
    </recommendedName>
</protein>
<evidence type="ECO:0000313" key="2">
    <source>
        <dbReference type="Proteomes" id="UP000231098"/>
    </source>
</evidence>
<evidence type="ECO:0000313" key="1">
    <source>
        <dbReference type="EMBL" id="PIS21917.1"/>
    </source>
</evidence>
<sequence length="183" mass="20153">MNKKLCLFIAIAIIFVSLVSVYTQRGEISRIAVPRLETMTLMGIFPKTQEVSLGKMATVSVAILGPEESLSGVSMRVFISGKIDPVITPSPKVINSGWQKQPFKEDFYYDDENNRTVIDLALVYASPEGYAFSGNLPLAEISFIGKETGEVNLSFDEEQSMVITKENTKFPARFEGAAISVTQ</sequence>
<evidence type="ECO:0008006" key="3">
    <source>
        <dbReference type="Google" id="ProtNLM"/>
    </source>
</evidence>
<gene>
    <name evidence="1" type="ORF">COT51_00175</name>
</gene>
<dbReference type="Proteomes" id="UP000231098">
    <property type="component" value="Unassembled WGS sequence"/>
</dbReference>